<dbReference type="PANTHER" id="PTHR24223:SF269">
    <property type="entry name" value="ABC MULTIDRUG TRANSPORTER (EUROFUNG)-RELATED"/>
    <property type="match status" value="1"/>
</dbReference>
<feature type="transmembrane region" description="Helical" evidence="12">
    <location>
        <begin position="1055"/>
        <end position="1075"/>
    </location>
</feature>
<dbReference type="CDD" id="cd03244">
    <property type="entry name" value="ABCC_MRP_domain2"/>
    <property type="match status" value="1"/>
</dbReference>
<keyword evidence="16" id="KW-1185">Reference proteome</keyword>
<keyword evidence="9 12" id="KW-0472">Membrane</keyword>
<dbReference type="FunFam" id="1.20.1560.10:FF:000066">
    <property type="entry name" value="ABC multidrug transporter (Eurofung)"/>
    <property type="match status" value="1"/>
</dbReference>
<dbReference type="Pfam" id="PF00005">
    <property type="entry name" value="ABC_tran"/>
    <property type="match status" value="2"/>
</dbReference>
<feature type="domain" description="ABC transporter" evidence="13">
    <location>
        <begin position="1234"/>
        <end position="1464"/>
    </location>
</feature>
<reference evidence="15 16" key="1">
    <citation type="submission" date="2015-06" db="EMBL/GenBank/DDBJ databases">
        <title>Talaromyces atroroseus IBT 11181 draft genome.</title>
        <authorList>
            <person name="Rasmussen K.B."/>
            <person name="Rasmussen S."/>
            <person name="Petersen B."/>
            <person name="Sicheritz-Ponten T."/>
            <person name="Mortensen U.H."/>
            <person name="Thrane U."/>
        </authorList>
    </citation>
    <scope>NUCLEOTIDE SEQUENCE [LARGE SCALE GENOMIC DNA]</scope>
    <source>
        <strain evidence="15 16">IBT 11181</strain>
    </source>
</reference>
<dbReference type="GO" id="GO:0005524">
    <property type="term" value="F:ATP binding"/>
    <property type="evidence" value="ECO:0007669"/>
    <property type="project" value="UniProtKB-KW"/>
</dbReference>
<evidence type="ECO:0000259" key="13">
    <source>
        <dbReference type="PROSITE" id="PS50893"/>
    </source>
</evidence>
<feature type="transmembrane region" description="Helical" evidence="12">
    <location>
        <begin position="956"/>
        <end position="978"/>
    </location>
</feature>
<feature type="transmembrane region" description="Helical" evidence="12">
    <location>
        <begin position="158"/>
        <end position="180"/>
    </location>
</feature>
<feature type="transmembrane region" description="Helical" evidence="12">
    <location>
        <begin position="911"/>
        <end position="936"/>
    </location>
</feature>
<dbReference type="FunFam" id="3.40.50.300:FF:001854">
    <property type="entry name" value="ABC multidrug transporter (Eurofung)"/>
    <property type="match status" value="1"/>
</dbReference>
<dbReference type="InterPro" id="IPR050173">
    <property type="entry name" value="ABC_transporter_C-like"/>
</dbReference>
<evidence type="ECO:0000256" key="9">
    <source>
        <dbReference type="ARBA" id="ARBA00023136"/>
    </source>
</evidence>
<evidence type="ECO:0000313" key="16">
    <source>
        <dbReference type="Proteomes" id="UP000214365"/>
    </source>
</evidence>
<proteinExistence type="inferred from homology"/>
<dbReference type="InterPro" id="IPR056227">
    <property type="entry name" value="TMD0_ABC"/>
</dbReference>
<dbReference type="Gene3D" id="1.20.1560.10">
    <property type="entry name" value="ABC transporter type 1, transmembrane domain"/>
    <property type="match status" value="2"/>
</dbReference>
<dbReference type="GO" id="GO:0016887">
    <property type="term" value="F:ATP hydrolysis activity"/>
    <property type="evidence" value="ECO:0007669"/>
    <property type="project" value="InterPro"/>
</dbReference>
<feature type="transmembrane region" description="Helical" evidence="12">
    <location>
        <begin position="102"/>
        <end position="121"/>
    </location>
</feature>
<feature type="transmembrane region" description="Helical" evidence="12">
    <location>
        <begin position="312"/>
        <end position="334"/>
    </location>
</feature>
<feature type="domain" description="ABC transmembrane type-1" evidence="14">
    <location>
        <begin position="281"/>
        <end position="559"/>
    </location>
</feature>
<feature type="transmembrane region" description="Helical" evidence="12">
    <location>
        <begin position="536"/>
        <end position="558"/>
    </location>
</feature>
<dbReference type="PROSITE" id="PS00211">
    <property type="entry name" value="ABC_TRANSPORTER_1"/>
    <property type="match status" value="1"/>
</dbReference>
<feature type="domain" description="ABC transporter" evidence="13">
    <location>
        <begin position="633"/>
        <end position="858"/>
    </location>
</feature>
<evidence type="ECO:0000256" key="5">
    <source>
        <dbReference type="ARBA" id="ARBA00022692"/>
    </source>
</evidence>
<dbReference type="PROSITE" id="PS50893">
    <property type="entry name" value="ABC_TRANSPORTER_2"/>
    <property type="match status" value="2"/>
</dbReference>
<feature type="domain" description="ABC transmembrane type-1" evidence="14">
    <location>
        <begin position="917"/>
        <end position="1197"/>
    </location>
</feature>
<keyword evidence="10" id="KW-0325">Glycoprotein</keyword>
<keyword evidence="5 12" id="KW-0812">Transmembrane</keyword>
<dbReference type="InterPro" id="IPR044746">
    <property type="entry name" value="ABCC_6TM_D1"/>
</dbReference>
<evidence type="ECO:0000256" key="1">
    <source>
        <dbReference type="ARBA" id="ARBA00004651"/>
    </source>
</evidence>
<dbReference type="CDD" id="cd18579">
    <property type="entry name" value="ABC_6TM_ABCC_D1"/>
    <property type="match status" value="1"/>
</dbReference>
<evidence type="ECO:0000256" key="10">
    <source>
        <dbReference type="ARBA" id="ARBA00023180"/>
    </source>
</evidence>
<comment type="subcellular location">
    <subcellularLocation>
        <location evidence="1">Cell membrane</location>
        <topology evidence="1">Multi-pass membrane protein</topology>
    </subcellularLocation>
</comment>
<feature type="region of interest" description="Disordered" evidence="11">
    <location>
        <begin position="603"/>
        <end position="628"/>
    </location>
</feature>
<dbReference type="InterPro" id="IPR017871">
    <property type="entry name" value="ABC_transporter-like_CS"/>
</dbReference>
<dbReference type="EMBL" id="LFMY01000013">
    <property type="protein sequence ID" value="OKL56966.1"/>
    <property type="molecule type" value="Genomic_DNA"/>
</dbReference>
<evidence type="ECO:0000256" key="6">
    <source>
        <dbReference type="ARBA" id="ARBA00022741"/>
    </source>
</evidence>
<evidence type="ECO:0000256" key="11">
    <source>
        <dbReference type="SAM" id="MobiDB-lite"/>
    </source>
</evidence>
<dbReference type="FunFam" id="1.20.1560.10:FF:000055">
    <property type="entry name" value="ABC multidrug transporter (Eurofung)"/>
    <property type="match status" value="1"/>
</dbReference>
<dbReference type="CDD" id="cd03250">
    <property type="entry name" value="ABCC_MRP_domain1"/>
    <property type="match status" value="1"/>
</dbReference>
<dbReference type="OrthoDB" id="6500128at2759"/>
<dbReference type="RefSeq" id="XP_020117087.1">
    <property type="nucleotide sequence ID" value="XM_020262700.1"/>
</dbReference>
<evidence type="ECO:0000256" key="12">
    <source>
        <dbReference type="SAM" id="Phobius"/>
    </source>
</evidence>
<dbReference type="Proteomes" id="UP000214365">
    <property type="component" value="Unassembled WGS sequence"/>
</dbReference>
<evidence type="ECO:0000259" key="14">
    <source>
        <dbReference type="PROSITE" id="PS50929"/>
    </source>
</evidence>
<dbReference type="SUPFAM" id="SSF90123">
    <property type="entry name" value="ABC transporter transmembrane region"/>
    <property type="match status" value="2"/>
</dbReference>
<keyword evidence="8 12" id="KW-1133">Transmembrane helix</keyword>
<evidence type="ECO:0000256" key="4">
    <source>
        <dbReference type="ARBA" id="ARBA00022475"/>
    </source>
</evidence>
<keyword evidence="7" id="KW-0067">ATP-binding</keyword>
<dbReference type="InterPro" id="IPR003593">
    <property type="entry name" value="AAA+_ATPase"/>
</dbReference>
<name>A0A225APT6_TALAT</name>
<feature type="transmembrane region" description="Helical" evidence="12">
    <location>
        <begin position="1130"/>
        <end position="1157"/>
    </location>
</feature>
<feature type="transmembrane region" description="Helical" evidence="12">
    <location>
        <begin position="36"/>
        <end position="57"/>
    </location>
</feature>
<evidence type="ECO:0000256" key="8">
    <source>
        <dbReference type="ARBA" id="ARBA00022989"/>
    </source>
</evidence>
<dbReference type="InterPro" id="IPR036640">
    <property type="entry name" value="ABC1_TM_sf"/>
</dbReference>
<dbReference type="FunFam" id="3.40.50.300:FF:000838">
    <property type="entry name" value="ABC multidrug transporter (Eurofung)"/>
    <property type="match status" value="1"/>
</dbReference>
<gene>
    <name evidence="15" type="ORF">UA08_07808</name>
</gene>
<protein>
    <submittedName>
        <fullName evidence="15">Uncharacterized protein</fullName>
    </submittedName>
</protein>
<dbReference type="InterPro" id="IPR027417">
    <property type="entry name" value="P-loop_NTPase"/>
</dbReference>
<dbReference type="Gene3D" id="3.40.50.300">
    <property type="entry name" value="P-loop containing nucleotide triphosphate hydrolases"/>
    <property type="match status" value="2"/>
</dbReference>
<feature type="transmembrane region" description="Helical" evidence="12">
    <location>
        <begin position="493"/>
        <end position="516"/>
    </location>
</feature>
<evidence type="ECO:0000256" key="2">
    <source>
        <dbReference type="ARBA" id="ARBA00009726"/>
    </source>
</evidence>
<sequence length="1495" mass="165197">MDSNTTNCYAIDNTFSYYAGSCRGGFDFTLLFEQTILTALPVGLFMLVAPGRIWYLLKRSKKTTTSLLLPLKVASYAGLAASQLALLTLWTLPSAKRTSASIPVQGVLLASTAVFCLLSYFEHTRTVHPSFLLDIYLGVSLLLDTAQCRTLWLRGPAFYGNTIAILFSVSVLFKAILLVLESLEKRRFLRPEYKGCPPEATASIFTKSFFSWLNPLFFKGFSSLLEVDDLFIVDKQMHSEKIHEKMETTWNESAKTSPHSLLLVALSVLKWPILSVIPARACLVALNFSQPLLINRAVYLSVDAVTPWTTNVGYGLIGAYILVYTGSAVAMGLYQHLCYRSITMVRGGLISMLTRKTTDLSVRDVDPASSITLMSADVERIVQGWQTMHEMWANLAEIAVAIVLLEGQLGISCLVPVGVSIASLAASILALNFVVAKQALWLEAIEKRISATTTMLGSMKGIKMTGLKNVMHNSIHALRIAELNISKGFRRLLIWNMGVAYISQIFAPIITFAVFVTVSHNQGDDVALDTARVYTALSIFALMTDPITTLVISLSSFAGSVGSFTRIQEFLQKDALIDKRQAPSTNSSSDELIKEALPNVSEKSSIVTSDATSSDTKSPRSQTPSSSADIISLNSCDFGWDAEKEPLLKSIAMSVAESKLSMIVGPVGCGKSTLLKAILGEISPLHGSVYMGTDQIAYCDQTAWHVNDTIRNSILAASEFDEQWYSTVLHACALHEDLRQLPQGDQTMIGSKGVALSGGQGQRIALARAVYAKRRLVLLDDPFSGLDTSTENHIFHSLMGRSGLWREMQVTVLLTSSSVKRLPYSDHIFVLNENGTITEQGHFDVLASTGGYVSTFNLSQPDWDFTPEERSYHVPTVVEKEKVIQTDDDLEAEANRATGDFTIYRYYFNSVGWFGIVVFLVCISGFVFCISFPSIWLKWWAASNVQYPYEKTGYYMGIYVMLGFLALITLCISCWQLIITMVPKSGERFHLTLLNTVLSAPTSFFASTDTGVTLNRFSQDLQLIDMELPVAALNTFATLVLCIAQTTLIGVASPYTAISFPIVLIALYFIQKFYLRTSRQLRFMDLEAKAPLYSQFTECLSGLVTIRAFGWQKEMEDKSRYLLERSQRPFYLLFSIQRWLTLVLDLVVAAIATILIICVVEMRGSISAGYVGVALFNIIQFSQSIKLLITFWTNLETHIGSIARVKIFNETVKPEDRPEENNPVPAAWPAQGAIEFKSVSASYRPEEPILQNIDLSIRSGEKIGICGRTGSGKSSLVLAIFRMVELSGGSITIDGVDLSTIPRQEIRARITGVAQDPFLIKGSVRLNADPNSTATDEAIADALRSVHLLSVVEQKGGLDVDVEELHLSQGQKQLFCLARAMLRHSSILILDEATSNVDAKTDEIMQRVIREKFSNHTILAVAHKLDTILDFDKVAMLEAGELIEFEDPYTLLSTDSAFNRLYTYSMAEENEKEGEMDVEVIVRESGTQSIVSSVE</sequence>
<keyword evidence="4" id="KW-1003">Cell membrane</keyword>
<dbReference type="InterPro" id="IPR011527">
    <property type="entry name" value="ABC1_TM_dom"/>
</dbReference>
<feature type="transmembrane region" description="Helical" evidence="12">
    <location>
        <begin position="69"/>
        <end position="90"/>
    </location>
</feature>
<dbReference type="InterPro" id="IPR003439">
    <property type="entry name" value="ABC_transporter-like_ATP-bd"/>
</dbReference>
<evidence type="ECO:0000313" key="15">
    <source>
        <dbReference type="EMBL" id="OKL56966.1"/>
    </source>
</evidence>
<feature type="transmembrane region" description="Helical" evidence="12">
    <location>
        <begin position="1028"/>
        <end position="1049"/>
    </location>
</feature>
<dbReference type="GeneID" id="31007564"/>
<dbReference type="GO" id="GO:0005886">
    <property type="term" value="C:plasma membrane"/>
    <property type="evidence" value="ECO:0007669"/>
    <property type="project" value="UniProtKB-SubCell"/>
</dbReference>
<organism evidence="15 16">
    <name type="scientific">Talaromyces atroroseus</name>
    <dbReference type="NCBI Taxonomy" id="1441469"/>
    <lineage>
        <taxon>Eukaryota</taxon>
        <taxon>Fungi</taxon>
        <taxon>Dikarya</taxon>
        <taxon>Ascomycota</taxon>
        <taxon>Pezizomycotina</taxon>
        <taxon>Eurotiomycetes</taxon>
        <taxon>Eurotiomycetidae</taxon>
        <taxon>Eurotiales</taxon>
        <taxon>Trichocomaceae</taxon>
        <taxon>Talaromyces</taxon>
        <taxon>Talaromyces sect. Trachyspermi</taxon>
    </lineage>
</organism>
<comment type="similarity">
    <text evidence="2">Belongs to the ABC transporter superfamily. ABCC family. Conjugate transporter (TC 3.A.1.208) subfamily.</text>
</comment>
<dbReference type="PROSITE" id="PS50929">
    <property type="entry name" value="ABC_TM1F"/>
    <property type="match status" value="2"/>
</dbReference>
<keyword evidence="3" id="KW-0813">Transport</keyword>
<evidence type="ECO:0000256" key="3">
    <source>
        <dbReference type="ARBA" id="ARBA00022448"/>
    </source>
</evidence>
<keyword evidence="6" id="KW-0547">Nucleotide-binding</keyword>
<accession>A0A225APT6</accession>
<dbReference type="CDD" id="cd18580">
    <property type="entry name" value="ABC_6TM_ABCC_D2"/>
    <property type="match status" value="1"/>
</dbReference>
<dbReference type="Pfam" id="PF24357">
    <property type="entry name" value="TMD0_ABC"/>
    <property type="match status" value="1"/>
</dbReference>
<dbReference type="PANTHER" id="PTHR24223">
    <property type="entry name" value="ATP-BINDING CASSETTE SUB-FAMILY C"/>
    <property type="match status" value="1"/>
</dbReference>
<feature type="transmembrane region" description="Helical" evidence="12">
    <location>
        <begin position="417"/>
        <end position="435"/>
    </location>
</feature>
<dbReference type="STRING" id="1441469.A0A225APT6"/>
<evidence type="ECO:0000256" key="7">
    <source>
        <dbReference type="ARBA" id="ARBA00022840"/>
    </source>
</evidence>
<comment type="caution">
    <text evidence="15">The sequence shown here is derived from an EMBL/GenBank/DDBJ whole genome shotgun (WGS) entry which is preliminary data.</text>
</comment>
<dbReference type="SMART" id="SM00382">
    <property type="entry name" value="AAA"/>
    <property type="match status" value="2"/>
</dbReference>
<dbReference type="GO" id="GO:0140359">
    <property type="term" value="F:ABC-type transporter activity"/>
    <property type="evidence" value="ECO:0007669"/>
    <property type="project" value="InterPro"/>
</dbReference>
<dbReference type="InterPro" id="IPR044726">
    <property type="entry name" value="ABCC_6TM_D2"/>
</dbReference>
<dbReference type="SUPFAM" id="SSF52540">
    <property type="entry name" value="P-loop containing nucleoside triphosphate hydrolases"/>
    <property type="match status" value="2"/>
</dbReference>
<dbReference type="Pfam" id="PF00664">
    <property type="entry name" value="ABC_membrane"/>
    <property type="match status" value="1"/>
</dbReference>